<dbReference type="Pfam" id="PF16347">
    <property type="entry name" value="SGSH_C"/>
    <property type="match status" value="1"/>
</dbReference>
<dbReference type="InterPro" id="IPR017850">
    <property type="entry name" value="Alkaline_phosphatase_core_sf"/>
</dbReference>
<dbReference type="OrthoDB" id="9765065at2"/>
<dbReference type="InterPro" id="IPR024607">
    <property type="entry name" value="Sulfatase_CS"/>
</dbReference>
<dbReference type="CDD" id="cd16031">
    <property type="entry name" value="G6S_like"/>
    <property type="match status" value="1"/>
</dbReference>
<dbReference type="EMBL" id="MQWD01000001">
    <property type="protein sequence ID" value="PAP75617.1"/>
    <property type="molecule type" value="Genomic_DNA"/>
</dbReference>
<sequence>MRYRPLALALLAVLAVGAAAQTGRPNIVYIMSDDHALRTIGAYGRGFHDTPNLDRIATEGAVFANAFVGNSICGPSRAAILTGTHAHVNGVTGNAQPWDSTQAVFPRLLQQAGYRTALFGKWHLNSRPADEFDAYTILTGAGKQGFYYNPEVYSPDSGTRTIKGYSTDVVTDLSIDWLDRNAEAEEPFLLLVQYKAVHVPRMPPLRLLDRYRDATIPEPPTLYDDLATRTHNAGDVNFFLDEFRHEPPLAEHTPDRRGIYFERMTDAEFAAYHAAVDPQNAEYRRLRESGALDEQGAMRAYHYQRFIKDYLRIVDALDENVGRLLDRVDADPELRENTIVVYASDQGYFTGEHGYAEKRLMYEEAMRMPLLMRWPARIAPGTRVEALVQNIDLAPTFLEAAGLDPLDRMQGVSLAPLLDGVAPPDWRRSVYYHYYDHGLHRVARHAGVRTHMHKLVHFYTDDTWELYDLVADPHELRNVHGDPEYADVQAALEAEYLRLRDHYDVPSETFEAPFPAALAP</sequence>
<dbReference type="Proteomes" id="UP000216339">
    <property type="component" value="Unassembled WGS sequence"/>
</dbReference>
<evidence type="ECO:0000256" key="3">
    <source>
        <dbReference type="SAM" id="SignalP"/>
    </source>
</evidence>
<evidence type="ECO:0000313" key="6">
    <source>
        <dbReference type="Proteomes" id="UP000216339"/>
    </source>
</evidence>
<keyword evidence="3" id="KW-0732">Signal</keyword>
<comment type="similarity">
    <text evidence="1">Belongs to the sulfatase family.</text>
</comment>
<dbReference type="InterPro" id="IPR032506">
    <property type="entry name" value="SGSH_C"/>
</dbReference>
<name>A0A271IWY2_9BACT</name>
<dbReference type="GO" id="GO:0016787">
    <property type="term" value="F:hydrolase activity"/>
    <property type="evidence" value="ECO:0007669"/>
    <property type="project" value="UniProtKB-KW"/>
</dbReference>
<organism evidence="5 6">
    <name type="scientific">Rubrivirga marina</name>
    <dbReference type="NCBI Taxonomy" id="1196024"/>
    <lineage>
        <taxon>Bacteria</taxon>
        <taxon>Pseudomonadati</taxon>
        <taxon>Rhodothermota</taxon>
        <taxon>Rhodothermia</taxon>
        <taxon>Rhodothermales</taxon>
        <taxon>Rubricoccaceae</taxon>
        <taxon>Rubrivirga</taxon>
    </lineage>
</organism>
<dbReference type="RefSeq" id="WP_095509260.1">
    <property type="nucleotide sequence ID" value="NZ_MQWD01000001.1"/>
</dbReference>
<dbReference type="Gene3D" id="3.40.720.10">
    <property type="entry name" value="Alkaline Phosphatase, subunit A"/>
    <property type="match status" value="1"/>
</dbReference>
<comment type="caution">
    <text evidence="5">The sequence shown here is derived from an EMBL/GenBank/DDBJ whole genome shotgun (WGS) entry which is preliminary data.</text>
</comment>
<dbReference type="PANTHER" id="PTHR43108:SF6">
    <property type="entry name" value="N-SULPHOGLUCOSAMINE SULPHOHYDROLASE"/>
    <property type="match status" value="1"/>
</dbReference>
<protein>
    <recommendedName>
        <fullName evidence="4">N-sulphoglucosamine sulphohydrolase C-terminal domain-containing protein</fullName>
    </recommendedName>
</protein>
<evidence type="ECO:0000256" key="1">
    <source>
        <dbReference type="ARBA" id="ARBA00008779"/>
    </source>
</evidence>
<dbReference type="PROSITE" id="PS00523">
    <property type="entry name" value="SULFATASE_1"/>
    <property type="match status" value="1"/>
</dbReference>
<reference evidence="5 6" key="1">
    <citation type="submission" date="2016-11" db="EMBL/GenBank/DDBJ databases">
        <title>Study of marine rhodopsin-containing bacteria.</title>
        <authorList>
            <person name="Yoshizawa S."/>
            <person name="Kumagai Y."/>
            <person name="Kogure K."/>
        </authorList>
    </citation>
    <scope>NUCLEOTIDE SEQUENCE [LARGE SCALE GENOMIC DNA]</scope>
    <source>
        <strain evidence="5 6">SAORIC-28</strain>
    </source>
</reference>
<dbReference type="PANTHER" id="PTHR43108">
    <property type="entry name" value="N-ACETYLGLUCOSAMINE-6-SULFATASE FAMILY MEMBER"/>
    <property type="match status" value="1"/>
</dbReference>
<dbReference type="AlphaFoldDB" id="A0A271IWY2"/>
<proteinExistence type="inferred from homology"/>
<accession>A0A271IWY2</accession>
<feature type="domain" description="N-sulphoglucosamine sulphohydrolase C-terminal" evidence="4">
    <location>
        <begin position="351"/>
        <end position="500"/>
    </location>
</feature>
<evidence type="ECO:0000313" key="5">
    <source>
        <dbReference type="EMBL" id="PAP75617.1"/>
    </source>
</evidence>
<dbReference type="SUPFAM" id="SSF53649">
    <property type="entry name" value="Alkaline phosphatase-like"/>
    <property type="match status" value="1"/>
</dbReference>
<keyword evidence="2" id="KW-0378">Hydrolase</keyword>
<feature type="signal peptide" evidence="3">
    <location>
        <begin position="1"/>
        <end position="20"/>
    </location>
</feature>
<gene>
    <name evidence="5" type="ORF">BSZ37_03790</name>
</gene>
<keyword evidence="6" id="KW-1185">Reference proteome</keyword>
<feature type="chain" id="PRO_5012222071" description="N-sulphoglucosamine sulphohydrolase C-terminal domain-containing protein" evidence="3">
    <location>
        <begin position="21"/>
        <end position="520"/>
    </location>
</feature>
<evidence type="ECO:0000259" key="4">
    <source>
        <dbReference type="Pfam" id="PF16347"/>
    </source>
</evidence>
<evidence type="ECO:0000256" key="2">
    <source>
        <dbReference type="ARBA" id="ARBA00022801"/>
    </source>
</evidence>